<evidence type="ECO:0000313" key="4">
    <source>
        <dbReference type="Proteomes" id="UP000054783"/>
    </source>
</evidence>
<protein>
    <submittedName>
        <fullName evidence="2">Uncharacterized protein</fullName>
    </submittedName>
</protein>
<dbReference type="Proteomes" id="UP000054783">
    <property type="component" value="Unassembled WGS sequence"/>
</dbReference>
<gene>
    <name evidence="2" type="ORF">T12_13390</name>
    <name evidence="3" type="ORF">T12_6780</name>
</gene>
<keyword evidence="1" id="KW-0472">Membrane</keyword>
<name>A0A0V0Z4Y1_9BILA</name>
<keyword evidence="1" id="KW-0812">Transmembrane</keyword>
<reference evidence="2 4" key="1">
    <citation type="submission" date="2015-01" db="EMBL/GenBank/DDBJ databases">
        <title>Evolution of Trichinella species and genotypes.</title>
        <authorList>
            <person name="Korhonen P.K."/>
            <person name="Edoardo P."/>
            <person name="Giuseppe L.R."/>
            <person name="Gasser R.B."/>
        </authorList>
    </citation>
    <scope>NUCLEOTIDE SEQUENCE [LARGE SCALE GENOMIC DNA]</scope>
    <source>
        <strain evidence="2">ISS2496</strain>
    </source>
</reference>
<accession>A0A0V0Z4Y1</accession>
<feature type="transmembrane region" description="Helical" evidence="1">
    <location>
        <begin position="35"/>
        <end position="55"/>
    </location>
</feature>
<proteinExistence type="predicted"/>
<dbReference type="EMBL" id="JYDQ01000434">
    <property type="protein sequence ID" value="KRY07605.1"/>
    <property type="molecule type" value="Genomic_DNA"/>
</dbReference>
<keyword evidence="1" id="KW-1133">Transmembrane helix</keyword>
<evidence type="ECO:0000256" key="1">
    <source>
        <dbReference type="SAM" id="Phobius"/>
    </source>
</evidence>
<evidence type="ECO:0000313" key="2">
    <source>
        <dbReference type="EMBL" id="KRY07605.1"/>
    </source>
</evidence>
<evidence type="ECO:0000313" key="3">
    <source>
        <dbReference type="EMBL" id="KRY08812.1"/>
    </source>
</evidence>
<comment type="caution">
    <text evidence="2">The sequence shown here is derived from an EMBL/GenBank/DDBJ whole genome shotgun (WGS) entry which is preliminary data.</text>
</comment>
<keyword evidence="4" id="KW-1185">Reference proteome</keyword>
<dbReference type="AlphaFoldDB" id="A0A0V0Z4Y1"/>
<dbReference type="EMBL" id="JYDQ01000309">
    <property type="protein sequence ID" value="KRY08812.1"/>
    <property type="molecule type" value="Genomic_DNA"/>
</dbReference>
<organism evidence="2 4">
    <name type="scientific">Trichinella patagoniensis</name>
    <dbReference type="NCBI Taxonomy" id="990121"/>
    <lineage>
        <taxon>Eukaryota</taxon>
        <taxon>Metazoa</taxon>
        <taxon>Ecdysozoa</taxon>
        <taxon>Nematoda</taxon>
        <taxon>Enoplea</taxon>
        <taxon>Dorylaimia</taxon>
        <taxon>Trichinellida</taxon>
        <taxon>Trichinellidae</taxon>
        <taxon>Trichinella</taxon>
    </lineage>
</organism>
<sequence>MTTYCALSICFCNEQLCRAGLFVTPTGLPSRPSLGGVAQVLTGGFLCTVIFSLWMPPPLFASNIQLSTR</sequence>